<feature type="active site" description="Charge relay system" evidence="6">
    <location>
        <position position="25"/>
    </location>
</feature>
<sequence length="197" mass="21470">MGRITGIGSATGFVVGKDYIITNRHVAKNAVKTATGYTGDFRPSQIGDKDNQLPFGKFYFKDLVLSEGSLDLAVVKVSKQNNDPNGLSIGDVVQPVELKQFDSNDRTLTLVGYPGPRPGYYQWEQTNMLSEEQAIDVNNPVIKYDIDTEAGQSGSPLLNEKGQVVAVHSVAYGSVNGGERLTEENLKFITNAIKQLE</sequence>
<evidence type="ECO:0000256" key="2">
    <source>
        <dbReference type="ARBA" id="ARBA00022670"/>
    </source>
</evidence>
<proteinExistence type="inferred from homology"/>
<protein>
    <recommendedName>
        <fullName evidence="7">Serine protease</fullName>
        <ecNumber evidence="7">3.4.21.-</ecNumber>
    </recommendedName>
</protein>
<evidence type="ECO:0000313" key="8">
    <source>
        <dbReference type="EMBL" id="OQO69604.1"/>
    </source>
</evidence>
<dbReference type="SUPFAM" id="SSF50494">
    <property type="entry name" value="Trypsin-like serine proteases"/>
    <property type="match status" value="1"/>
</dbReference>
<keyword evidence="4 7" id="KW-0378">Hydrolase</keyword>
<dbReference type="PRINTS" id="PR00839">
    <property type="entry name" value="V8PROTEASE"/>
</dbReference>
<organism evidence="8 9">
    <name type="scientific">Enterococcus villorum</name>
    <dbReference type="NCBI Taxonomy" id="112904"/>
    <lineage>
        <taxon>Bacteria</taxon>
        <taxon>Bacillati</taxon>
        <taxon>Bacillota</taxon>
        <taxon>Bacilli</taxon>
        <taxon>Lactobacillales</taxon>
        <taxon>Enterococcaceae</taxon>
        <taxon>Enterococcus</taxon>
    </lineage>
</organism>
<dbReference type="GO" id="GO:0004252">
    <property type="term" value="F:serine-type endopeptidase activity"/>
    <property type="evidence" value="ECO:0007669"/>
    <property type="project" value="InterPro"/>
</dbReference>
<dbReference type="InterPro" id="IPR043504">
    <property type="entry name" value="Peptidase_S1_PA_chymotrypsin"/>
</dbReference>
<gene>
    <name evidence="8" type="ORF">BH747_09980</name>
</gene>
<dbReference type="PRINTS" id="PR01774">
    <property type="entry name" value="EXFOLTOXIN"/>
</dbReference>
<evidence type="ECO:0000256" key="1">
    <source>
        <dbReference type="ARBA" id="ARBA00008764"/>
    </source>
</evidence>
<evidence type="ECO:0000313" key="9">
    <source>
        <dbReference type="Proteomes" id="UP000192477"/>
    </source>
</evidence>
<dbReference type="PANTHER" id="PTHR14389:SF3">
    <property type="entry name" value="PROTEIN FAM111A-LIKE"/>
    <property type="match status" value="1"/>
</dbReference>
<comment type="caution">
    <text evidence="8">The sequence shown here is derived from an EMBL/GenBank/DDBJ whole genome shotgun (WGS) entry which is preliminary data.</text>
</comment>
<feature type="active site" description="Charge relay system" evidence="6">
    <location>
        <position position="71"/>
    </location>
</feature>
<dbReference type="STRING" id="112904.BH747_09980"/>
<dbReference type="InterPro" id="IPR008353">
    <property type="entry name" value="Peptidase_S1B_tx"/>
</dbReference>
<dbReference type="Gene3D" id="2.40.10.10">
    <property type="entry name" value="Trypsin-like serine proteases"/>
    <property type="match status" value="2"/>
</dbReference>
<accession>A0A1V8YJF0</accession>
<dbReference type="Proteomes" id="UP000192477">
    <property type="component" value="Unassembled WGS sequence"/>
</dbReference>
<dbReference type="EMBL" id="MJEA01000010">
    <property type="protein sequence ID" value="OQO69604.1"/>
    <property type="molecule type" value="Genomic_DNA"/>
</dbReference>
<comment type="similarity">
    <text evidence="1 7">Belongs to the peptidase S1B family.</text>
</comment>
<keyword evidence="5 7" id="KW-0720">Serine protease</keyword>
<evidence type="ECO:0000256" key="6">
    <source>
        <dbReference type="PIRSR" id="PIRSR608256-1"/>
    </source>
</evidence>
<keyword evidence="3" id="KW-0732">Signal</keyword>
<dbReference type="GO" id="GO:0006508">
    <property type="term" value="P:proteolysis"/>
    <property type="evidence" value="ECO:0007669"/>
    <property type="project" value="UniProtKB-KW"/>
</dbReference>
<evidence type="ECO:0000256" key="7">
    <source>
        <dbReference type="RuleBase" id="RU004296"/>
    </source>
</evidence>
<keyword evidence="2 7" id="KW-0645">Protease</keyword>
<reference evidence="8 9" key="1">
    <citation type="journal article" date="2017" name="BMC Microbiol.">
        <title>Comparative genomics of Enterococcus spp. isolated from bovine feces.</title>
        <authorList>
            <person name="Beukers A.G."/>
            <person name="Zaheer R."/>
            <person name="Goji N."/>
            <person name="Amoako K.K."/>
            <person name="Chaves A.V."/>
            <person name="Ward M.P."/>
            <person name="McAllister T.A."/>
        </authorList>
    </citation>
    <scope>NUCLEOTIDE SEQUENCE [LARGE SCALE GENOMIC DNA]</scope>
    <source>
        <strain evidence="8 9">F1129D 143</strain>
    </source>
</reference>
<dbReference type="InterPro" id="IPR009003">
    <property type="entry name" value="Peptidase_S1_PA"/>
</dbReference>
<dbReference type="PANTHER" id="PTHR14389">
    <property type="entry name" value="SI:CH1073-475A24.1"/>
    <property type="match status" value="1"/>
</dbReference>
<name>A0A1V8YJF0_9ENTE</name>
<dbReference type="EC" id="3.4.21.-" evidence="7"/>
<evidence type="ECO:0000256" key="4">
    <source>
        <dbReference type="ARBA" id="ARBA00022801"/>
    </source>
</evidence>
<dbReference type="AlphaFoldDB" id="A0A1V8YJF0"/>
<evidence type="ECO:0000256" key="3">
    <source>
        <dbReference type="ARBA" id="ARBA00022729"/>
    </source>
</evidence>
<evidence type="ECO:0000256" key="5">
    <source>
        <dbReference type="ARBA" id="ARBA00022825"/>
    </source>
</evidence>
<feature type="active site" description="Charge relay system" evidence="6">
    <location>
        <position position="153"/>
    </location>
</feature>
<dbReference type="Pfam" id="PF13365">
    <property type="entry name" value="Trypsin_2"/>
    <property type="match status" value="1"/>
</dbReference>
<dbReference type="InterPro" id="IPR008256">
    <property type="entry name" value="Peptidase_S1B"/>
</dbReference>